<comment type="caution">
    <text evidence="2">The sequence shown here is derived from an EMBL/GenBank/DDBJ whole genome shotgun (WGS) entry which is preliminary data.</text>
</comment>
<name>A0AAE1F6E2_PETCI</name>
<dbReference type="EMBL" id="JAWQEG010003045">
    <property type="protein sequence ID" value="KAK3868319.1"/>
    <property type="molecule type" value="Genomic_DNA"/>
</dbReference>
<gene>
    <name evidence="2" type="ORF">Pcinc_026278</name>
</gene>
<dbReference type="Proteomes" id="UP001286313">
    <property type="component" value="Unassembled WGS sequence"/>
</dbReference>
<proteinExistence type="predicted"/>
<accession>A0AAE1F6E2</accession>
<evidence type="ECO:0000313" key="3">
    <source>
        <dbReference type="Proteomes" id="UP001286313"/>
    </source>
</evidence>
<sequence length="118" mass="13192">MVYKSETSREVCGKIGEHIIEYAGCYSETWKMIGNSSRLNHVTSHSFHSSSSRHTHSLVPLTHHHSLLTHSSALTQPSPLHSLHQPPTHPPTRPSLPPLITTPRCWASSSLLYYNCCP</sequence>
<reference evidence="2" key="1">
    <citation type="submission" date="2023-10" db="EMBL/GenBank/DDBJ databases">
        <title>Genome assemblies of two species of porcelain crab, Petrolisthes cinctipes and Petrolisthes manimaculis (Anomura: Porcellanidae).</title>
        <authorList>
            <person name="Angst P."/>
        </authorList>
    </citation>
    <scope>NUCLEOTIDE SEQUENCE</scope>
    <source>
        <strain evidence="2">PB745_01</strain>
        <tissue evidence="2">Gill</tissue>
    </source>
</reference>
<keyword evidence="3" id="KW-1185">Reference proteome</keyword>
<feature type="region of interest" description="Disordered" evidence="1">
    <location>
        <begin position="76"/>
        <end position="95"/>
    </location>
</feature>
<organism evidence="2 3">
    <name type="scientific">Petrolisthes cinctipes</name>
    <name type="common">Flat porcelain crab</name>
    <dbReference type="NCBI Taxonomy" id="88211"/>
    <lineage>
        <taxon>Eukaryota</taxon>
        <taxon>Metazoa</taxon>
        <taxon>Ecdysozoa</taxon>
        <taxon>Arthropoda</taxon>
        <taxon>Crustacea</taxon>
        <taxon>Multicrustacea</taxon>
        <taxon>Malacostraca</taxon>
        <taxon>Eumalacostraca</taxon>
        <taxon>Eucarida</taxon>
        <taxon>Decapoda</taxon>
        <taxon>Pleocyemata</taxon>
        <taxon>Anomura</taxon>
        <taxon>Galatheoidea</taxon>
        <taxon>Porcellanidae</taxon>
        <taxon>Petrolisthes</taxon>
    </lineage>
</organism>
<protein>
    <submittedName>
        <fullName evidence="2">Uncharacterized protein</fullName>
    </submittedName>
</protein>
<dbReference type="AlphaFoldDB" id="A0AAE1F6E2"/>
<evidence type="ECO:0000313" key="2">
    <source>
        <dbReference type="EMBL" id="KAK3868319.1"/>
    </source>
</evidence>
<evidence type="ECO:0000256" key="1">
    <source>
        <dbReference type="SAM" id="MobiDB-lite"/>
    </source>
</evidence>